<accession>A0A4P7D6H8</accession>
<evidence type="ECO:0000256" key="5">
    <source>
        <dbReference type="ARBA" id="ARBA00022679"/>
    </source>
</evidence>
<dbReference type="SMART" id="SM00388">
    <property type="entry name" value="HisKA"/>
    <property type="match status" value="1"/>
</dbReference>
<dbReference type="OrthoDB" id="9768069at2"/>
<dbReference type="SMART" id="SM00387">
    <property type="entry name" value="HATPase_c"/>
    <property type="match status" value="1"/>
</dbReference>
<feature type="modified residue" description="4-aspartylphosphate" evidence="7">
    <location>
        <position position="519"/>
    </location>
</feature>
<evidence type="ECO:0000256" key="2">
    <source>
        <dbReference type="ARBA" id="ARBA00004429"/>
    </source>
</evidence>
<feature type="domain" description="Response regulatory" evidence="9">
    <location>
        <begin position="470"/>
        <end position="583"/>
    </location>
</feature>
<dbReference type="CDD" id="cd00075">
    <property type="entry name" value="HATPase"/>
    <property type="match status" value="1"/>
</dbReference>
<keyword evidence="4 7" id="KW-0597">Phosphoprotein</keyword>
<evidence type="ECO:0000313" key="11">
    <source>
        <dbReference type="Proteomes" id="UP000295727"/>
    </source>
</evidence>
<gene>
    <name evidence="10" type="ORF">E1956_38540</name>
</gene>
<evidence type="ECO:0000256" key="3">
    <source>
        <dbReference type="ARBA" id="ARBA00012438"/>
    </source>
</evidence>
<dbReference type="InterPro" id="IPR004358">
    <property type="entry name" value="Sig_transdc_His_kin-like_C"/>
</dbReference>
<comment type="catalytic activity">
    <reaction evidence="1">
        <text>ATP + protein L-histidine = ADP + protein N-phospho-L-histidine.</text>
        <dbReference type="EC" id="2.7.13.3"/>
    </reaction>
</comment>
<evidence type="ECO:0000259" key="9">
    <source>
        <dbReference type="PROSITE" id="PS50110"/>
    </source>
</evidence>
<dbReference type="Pfam" id="PF00512">
    <property type="entry name" value="HisKA"/>
    <property type="match status" value="1"/>
</dbReference>
<dbReference type="KEGG" id="ppai:E1956_38540"/>
<dbReference type="GO" id="GO:0000155">
    <property type="term" value="F:phosphorelay sensor kinase activity"/>
    <property type="evidence" value="ECO:0007669"/>
    <property type="project" value="InterPro"/>
</dbReference>
<dbReference type="Gene3D" id="3.40.50.2300">
    <property type="match status" value="1"/>
</dbReference>
<dbReference type="AlphaFoldDB" id="A0A4P7D6H8"/>
<dbReference type="PROSITE" id="PS50109">
    <property type="entry name" value="HIS_KIN"/>
    <property type="match status" value="1"/>
</dbReference>
<dbReference type="PROSITE" id="PS50110">
    <property type="entry name" value="RESPONSE_REGULATORY"/>
    <property type="match status" value="1"/>
</dbReference>
<dbReference type="RefSeq" id="WP_134758583.1">
    <property type="nucleotide sequence ID" value="NZ_CP038151.1"/>
</dbReference>
<dbReference type="GO" id="GO:0005886">
    <property type="term" value="C:plasma membrane"/>
    <property type="evidence" value="ECO:0007669"/>
    <property type="project" value="UniProtKB-SubCell"/>
</dbReference>
<evidence type="ECO:0000256" key="6">
    <source>
        <dbReference type="ARBA" id="ARBA00022777"/>
    </source>
</evidence>
<dbReference type="SUPFAM" id="SSF47384">
    <property type="entry name" value="Homodimeric domain of signal transducing histidine kinase"/>
    <property type="match status" value="1"/>
</dbReference>
<protein>
    <recommendedName>
        <fullName evidence="3">histidine kinase</fullName>
        <ecNumber evidence="3">2.7.13.3</ecNumber>
    </recommendedName>
</protein>
<dbReference type="InterPro" id="IPR003661">
    <property type="entry name" value="HisK_dim/P_dom"/>
</dbReference>
<dbReference type="FunFam" id="3.30.565.10:FF:000006">
    <property type="entry name" value="Sensor histidine kinase WalK"/>
    <property type="match status" value="1"/>
</dbReference>
<keyword evidence="11" id="KW-1185">Reference proteome</keyword>
<keyword evidence="6 10" id="KW-0418">Kinase</keyword>
<dbReference type="SMART" id="SM00065">
    <property type="entry name" value="GAF"/>
    <property type="match status" value="1"/>
</dbReference>
<dbReference type="Pfam" id="PF00072">
    <property type="entry name" value="Response_reg"/>
    <property type="match status" value="1"/>
</dbReference>
<dbReference type="InterPro" id="IPR005467">
    <property type="entry name" value="His_kinase_dom"/>
</dbReference>
<evidence type="ECO:0000256" key="4">
    <source>
        <dbReference type="ARBA" id="ARBA00022553"/>
    </source>
</evidence>
<reference evidence="10 11" key="1">
    <citation type="submission" date="2019-03" db="EMBL/GenBank/DDBJ databases">
        <title>Paraburkholderia sp. 7MH5, isolated from subtropical forest soil.</title>
        <authorList>
            <person name="Gao Z.-H."/>
            <person name="Qiu L.-H."/>
        </authorList>
    </citation>
    <scope>NUCLEOTIDE SEQUENCE [LARGE SCALE GENOMIC DNA]</scope>
    <source>
        <strain evidence="10 11">7MH5</strain>
    </source>
</reference>
<dbReference type="InterPro" id="IPR011006">
    <property type="entry name" value="CheY-like_superfamily"/>
</dbReference>
<dbReference type="Gene3D" id="3.30.565.10">
    <property type="entry name" value="Histidine kinase-like ATPase, C-terminal domain"/>
    <property type="match status" value="1"/>
</dbReference>
<feature type="domain" description="Histidine kinase" evidence="8">
    <location>
        <begin position="223"/>
        <end position="452"/>
    </location>
</feature>
<dbReference type="InterPro" id="IPR003594">
    <property type="entry name" value="HATPase_dom"/>
</dbReference>
<keyword evidence="5" id="KW-0808">Transferase</keyword>
<dbReference type="Gene3D" id="3.30.450.40">
    <property type="match status" value="1"/>
</dbReference>
<evidence type="ECO:0000259" key="8">
    <source>
        <dbReference type="PROSITE" id="PS50109"/>
    </source>
</evidence>
<organism evidence="10 11">
    <name type="scientific">Paraburkholderia pallida</name>
    <dbReference type="NCBI Taxonomy" id="2547399"/>
    <lineage>
        <taxon>Bacteria</taxon>
        <taxon>Pseudomonadati</taxon>
        <taxon>Pseudomonadota</taxon>
        <taxon>Betaproteobacteria</taxon>
        <taxon>Burkholderiales</taxon>
        <taxon>Burkholderiaceae</taxon>
        <taxon>Paraburkholderia</taxon>
    </lineage>
</organism>
<dbReference type="EC" id="2.7.13.3" evidence="3"/>
<sequence>MARSTSSAAVDRARQSGVLATAALDQRARRVADFAAENEALHSLAHAMTTSARAMLTELARLARELCGATLAGIDLIENAGGTPCFHCKTLDGGLDPGALAAIPADDSPDGLTLELGTSQLFAYPKRHFTTQYGQLPDVVEQLVVPIPGLPEPWGTLWVMSCDEQYRFDAEHRRILTGLANFTCAALAIARAESEARRHALAAEAANHALALAEEHKDNFIATLGHELRNPLTPIEVELKVLRKVCNDNSVAVSALDVADRQISQLRRLVDDLLDLSRMRHGKLSMHRSCALLQDIVGDAVSAVKVQADQRQQRLAVNLPPYPVHVYADAARVIQILTNLLTNSVKYTPPGGEIVVSVEAPDIGDRPVQQTDCEEVVITVRDNGLGITPALQPYVFNMFSQSASARTRAEGGLGIGLAVVKYLVDAHHGDIDISSDGEGKGTRVVVRLPIACARPIEQDATPAPAVAPLRLLVVDDNADAAEALGTLLELDGHDVRRAQSGAEALLIVETFTPDVALIDLAMPGMGGAELARLLRERVRCSMTRFVAVTGYSQGEGEQTTGGSPFDYRLIKPVSFNDLADILR</sequence>
<dbReference type="InterPro" id="IPR003018">
    <property type="entry name" value="GAF"/>
</dbReference>
<proteinExistence type="predicted"/>
<dbReference type="InterPro" id="IPR001789">
    <property type="entry name" value="Sig_transdc_resp-reg_receiver"/>
</dbReference>
<dbReference type="InterPro" id="IPR029016">
    <property type="entry name" value="GAF-like_dom_sf"/>
</dbReference>
<dbReference type="SUPFAM" id="SSF55874">
    <property type="entry name" value="ATPase domain of HSP90 chaperone/DNA topoisomerase II/histidine kinase"/>
    <property type="match status" value="1"/>
</dbReference>
<dbReference type="Gene3D" id="1.10.287.130">
    <property type="match status" value="1"/>
</dbReference>
<comment type="subcellular location">
    <subcellularLocation>
        <location evidence="2">Cell inner membrane</location>
        <topology evidence="2">Multi-pass membrane protein</topology>
    </subcellularLocation>
</comment>
<evidence type="ECO:0000256" key="1">
    <source>
        <dbReference type="ARBA" id="ARBA00000085"/>
    </source>
</evidence>
<evidence type="ECO:0000256" key="7">
    <source>
        <dbReference type="PROSITE-ProRule" id="PRU00169"/>
    </source>
</evidence>
<dbReference type="EMBL" id="CP038151">
    <property type="protein sequence ID" value="QBR03077.1"/>
    <property type="molecule type" value="Genomic_DNA"/>
</dbReference>
<name>A0A4P7D6H8_9BURK</name>
<dbReference type="Pfam" id="PF02518">
    <property type="entry name" value="HATPase_c"/>
    <property type="match status" value="1"/>
</dbReference>
<dbReference type="Proteomes" id="UP000295727">
    <property type="component" value="Chromosome 4"/>
</dbReference>
<dbReference type="SMART" id="SM00448">
    <property type="entry name" value="REC"/>
    <property type="match status" value="1"/>
</dbReference>
<dbReference type="PRINTS" id="PR00344">
    <property type="entry name" value="BCTRLSENSOR"/>
</dbReference>
<dbReference type="InterPro" id="IPR036890">
    <property type="entry name" value="HATPase_C_sf"/>
</dbReference>
<dbReference type="SUPFAM" id="SSF52172">
    <property type="entry name" value="CheY-like"/>
    <property type="match status" value="1"/>
</dbReference>
<dbReference type="CDD" id="cd00082">
    <property type="entry name" value="HisKA"/>
    <property type="match status" value="1"/>
</dbReference>
<dbReference type="SUPFAM" id="SSF55781">
    <property type="entry name" value="GAF domain-like"/>
    <property type="match status" value="1"/>
</dbReference>
<dbReference type="PANTHER" id="PTHR43547">
    <property type="entry name" value="TWO-COMPONENT HISTIDINE KINASE"/>
    <property type="match status" value="1"/>
</dbReference>
<evidence type="ECO:0000313" key="10">
    <source>
        <dbReference type="EMBL" id="QBR03077.1"/>
    </source>
</evidence>
<dbReference type="PANTHER" id="PTHR43547:SF2">
    <property type="entry name" value="HYBRID SIGNAL TRANSDUCTION HISTIDINE KINASE C"/>
    <property type="match status" value="1"/>
</dbReference>
<dbReference type="InterPro" id="IPR036097">
    <property type="entry name" value="HisK_dim/P_sf"/>
</dbReference>